<name>A0A2Z5IR26_9BACT</name>
<evidence type="ECO:0000256" key="2">
    <source>
        <dbReference type="SAM" id="Phobius"/>
    </source>
</evidence>
<evidence type="ECO:0000313" key="3">
    <source>
        <dbReference type="EMBL" id="AXE61054.1"/>
    </source>
</evidence>
<feature type="region of interest" description="Disordered" evidence="1">
    <location>
        <begin position="131"/>
        <end position="156"/>
    </location>
</feature>
<sequence>MFSNTQESKMNNGFKRSLLVFNVLAIIIQIIQLALLINYFVTFLSYLNNQDSTKTFSPFASLIPIYILSPIITVCFILNIFAMIRAYKVHNNLKIAILFGLSLFIAIGILGLIATILLIKEENKKLANSNGYSENMDDIPELHDTTDNNNDSRKDA</sequence>
<dbReference type="EMBL" id="CP029295">
    <property type="protein sequence ID" value="AXE61054.1"/>
    <property type="molecule type" value="Genomic_DNA"/>
</dbReference>
<dbReference type="KEGG" id="mpho:DA803_03090"/>
<proteinExistence type="predicted"/>
<evidence type="ECO:0000256" key="1">
    <source>
        <dbReference type="SAM" id="MobiDB-lite"/>
    </source>
</evidence>
<dbReference type="RefSeq" id="WP_114191147.1">
    <property type="nucleotide sequence ID" value="NZ_CP029295.1"/>
</dbReference>
<feature type="transmembrane region" description="Helical" evidence="2">
    <location>
        <begin position="18"/>
        <end position="41"/>
    </location>
</feature>
<gene>
    <name evidence="3" type="ORF">DA803_03090</name>
</gene>
<organism evidence="3 4">
    <name type="scientific">[Mycoplasma] phocae</name>
    <dbReference type="NCBI Taxonomy" id="142651"/>
    <lineage>
        <taxon>Bacteria</taxon>
        <taxon>Bacillati</taxon>
        <taxon>Mycoplasmatota</taxon>
        <taxon>Mycoplasmoidales</taxon>
        <taxon>Metamycoplasmataceae</taxon>
        <taxon>Metamycoplasma</taxon>
    </lineage>
</organism>
<feature type="transmembrane region" description="Helical" evidence="2">
    <location>
        <begin position="61"/>
        <end position="84"/>
    </location>
</feature>
<accession>A0A2Z5IR26</accession>
<keyword evidence="2" id="KW-1133">Transmembrane helix</keyword>
<feature type="compositionally biased region" description="Basic and acidic residues" evidence="1">
    <location>
        <begin position="140"/>
        <end position="156"/>
    </location>
</feature>
<keyword evidence="2" id="KW-0472">Membrane</keyword>
<protein>
    <submittedName>
        <fullName evidence="3">Uncharacterized protein</fullName>
    </submittedName>
</protein>
<feature type="transmembrane region" description="Helical" evidence="2">
    <location>
        <begin position="96"/>
        <end position="119"/>
    </location>
</feature>
<keyword evidence="4" id="KW-1185">Reference proteome</keyword>
<dbReference type="Proteomes" id="UP000252477">
    <property type="component" value="Chromosome"/>
</dbReference>
<dbReference type="AlphaFoldDB" id="A0A2Z5IR26"/>
<evidence type="ECO:0000313" key="4">
    <source>
        <dbReference type="Proteomes" id="UP000252477"/>
    </source>
</evidence>
<reference evidence="3 4" key="1">
    <citation type="submission" date="2018-05" db="EMBL/GenBank/DDBJ databases">
        <title>Annotation of the Mycoplasma phocidae genome.</title>
        <authorList>
            <person name="Brown D.R."/>
            <person name="Kutish G.F."/>
            <person name="Frasca S.Jr."/>
        </authorList>
    </citation>
    <scope>NUCLEOTIDE SEQUENCE [LARGE SCALE GENOMIC DNA]</scope>
    <source>
        <strain evidence="3 4">105</strain>
    </source>
</reference>
<keyword evidence="2" id="KW-0812">Transmembrane</keyword>